<dbReference type="InterPro" id="IPR000182">
    <property type="entry name" value="GNAT_dom"/>
</dbReference>
<sequence length="168" mass="19501">MIIIETERLYIRELKFEDADQLSKVLSDPESMRYYPEPFSPEKVKNWISWNIENYQEYHHGLWAVVLKTTGQCIGDCGITMQEVENELVPEIGFHIIKEYANQGYATEAALACKTYAFDTLKYQSVYSYTTIDNFPSQRVAEKIGMKKLKSFVKNGREHIIQVAVQDT</sequence>
<dbReference type="RefSeq" id="WP_244742124.1">
    <property type="nucleotide sequence ID" value="NZ_CP095071.1"/>
</dbReference>
<keyword evidence="3" id="KW-1185">Reference proteome</keyword>
<evidence type="ECO:0000313" key="3">
    <source>
        <dbReference type="Proteomes" id="UP000831537"/>
    </source>
</evidence>
<feature type="domain" description="N-acetyltransferase" evidence="1">
    <location>
        <begin position="9"/>
        <end position="168"/>
    </location>
</feature>
<organism evidence="2 3">
    <name type="scientific">Gracilibacillus salinarum</name>
    <dbReference type="NCBI Taxonomy" id="2932255"/>
    <lineage>
        <taxon>Bacteria</taxon>
        <taxon>Bacillati</taxon>
        <taxon>Bacillota</taxon>
        <taxon>Bacilli</taxon>
        <taxon>Bacillales</taxon>
        <taxon>Bacillaceae</taxon>
        <taxon>Gracilibacillus</taxon>
    </lineage>
</organism>
<reference evidence="2 3" key="1">
    <citation type="submission" date="2022-04" db="EMBL/GenBank/DDBJ databases">
        <title>Gracilibacillus sp. isolated from saltern.</title>
        <authorList>
            <person name="Won M."/>
            <person name="Lee C.-M."/>
            <person name="Woen H.-Y."/>
            <person name="Kwon S.-W."/>
        </authorList>
    </citation>
    <scope>NUCLEOTIDE SEQUENCE [LARGE SCALE GENOMIC DNA]</scope>
    <source>
        <strain evidence="2 3">SSPM10-3</strain>
    </source>
</reference>
<gene>
    <name evidence="2" type="ORF">MUN87_17215</name>
</gene>
<proteinExistence type="predicted"/>
<dbReference type="EMBL" id="CP095071">
    <property type="protein sequence ID" value="UOQ84414.1"/>
    <property type="molecule type" value="Genomic_DNA"/>
</dbReference>
<dbReference type="Pfam" id="PF13302">
    <property type="entry name" value="Acetyltransf_3"/>
    <property type="match status" value="1"/>
</dbReference>
<evidence type="ECO:0000313" key="2">
    <source>
        <dbReference type="EMBL" id="UOQ84414.1"/>
    </source>
</evidence>
<dbReference type="Gene3D" id="3.40.630.30">
    <property type="match status" value="1"/>
</dbReference>
<dbReference type="Proteomes" id="UP000831537">
    <property type="component" value="Chromosome"/>
</dbReference>
<protein>
    <submittedName>
        <fullName evidence="2">GNAT family N-acetyltransferase</fullName>
    </submittedName>
</protein>
<dbReference type="PANTHER" id="PTHR43792">
    <property type="entry name" value="GNAT FAMILY, PUTATIVE (AFU_ORTHOLOGUE AFUA_3G00765)-RELATED-RELATED"/>
    <property type="match status" value="1"/>
</dbReference>
<dbReference type="PROSITE" id="PS51186">
    <property type="entry name" value="GNAT"/>
    <property type="match status" value="1"/>
</dbReference>
<dbReference type="InterPro" id="IPR016181">
    <property type="entry name" value="Acyl_CoA_acyltransferase"/>
</dbReference>
<dbReference type="SUPFAM" id="SSF55729">
    <property type="entry name" value="Acyl-CoA N-acyltransferases (Nat)"/>
    <property type="match status" value="1"/>
</dbReference>
<dbReference type="PANTHER" id="PTHR43792:SF1">
    <property type="entry name" value="N-ACETYLTRANSFERASE DOMAIN-CONTAINING PROTEIN"/>
    <property type="match status" value="1"/>
</dbReference>
<name>A0ABY4GJK5_9BACI</name>
<evidence type="ECO:0000259" key="1">
    <source>
        <dbReference type="PROSITE" id="PS51186"/>
    </source>
</evidence>
<accession>A0ABY4GJK5</accession>
<dbReference type="InterPro" id="IPR051531">
    <property type="entry name" value="N-acetyltransferase"/>
</dbReference>